<dbReference type="RefSeq" id="WP_209483195.1">
    <property type="nucleotide sequence ID" value="NZ_JAGGKQ010000003.1"/>
</dbReference>
<evidence type="ECO:0000313" key="8">
    <source>
        <dbReference type="Proteomes" id="UP000823588"/>
    </source>
</evidence>
<gene>
    <name evidence="7" type="ORF">J2751_000707</name>
</gene>
<feature type="transmembrane region" description="Helical" evidence="6">
    <location>
        <begin position="411"/>
        <end position="428"/>
    </location>
</feature>
<keyword evidence="4 6" id="KW-1133">Transmembrane helix</keyword>
<feature type="transmembrane region" description="Helical" evidence="6">
    <location>
        <begin position="74"/>
        <end position="97"/>
    </location>
</feature>
<evidence type="ECO:0000256" key="1">
    <source>
        <dbReference type="ARBA" id="ARBA00004651"/>
    </source>
</evidence>
<comment type="caution">
    <text evidence="7">The sequence shown here is derived from an EMBL/GenBank/DDBJ whole genome shotgun (WGS) entry which is preliminary data.</text>
</comment>
<organism evidence="7 8">
    <name type="scientific">Halorubrum alkaliphilum</name>
    <dbReference type="NCBI Taxonomy" id="261290"/>
    <lineage>
        <taxon>Archaea</taxon>
        <taxon>Methanobacteriati</taxon>
        <taxon>Methanobacteriota</taxon>
        <taxon>Stenosarchaea group</taxon>
        <taxon>Halobacteria</taxon>
        <taxon>Halobacteriales</taxon>
        <taxon>Haloferacaceae</taxon>
        <taxon>Halorubrum</taxon>
    </lineage>
</organism>
<sequence length="486" mass="52349">MRLGQTSVVYLVSKFGGSILGFFATIYFTRTLGEEIYGFYAVTLALVSWLGIVKSVGFGQAIVKRMSEEEEPDAFLAAGTAVKTALTLVVALGVLVFRGQVNAYVGQPVAEFVVLLLVVSILSGLVNSALKGSHRVHVYAPLSTAKQGIQSVVMVGLVYVGWELSGMLLGHAIGAALIAAVGLWFVKPAFVVPRWRHVASLFEFAKFSWLGSIQKKTFSDMDILVLGLFVPSGLTGIYAVAYALSEFLDIFSNAIRNTLFPELSKRAADDDDDMIRMLTNDALSYAGLFLIPGIVGGTILGDRLLRIYGDGFAVGARVLPILLVGVLAYSYAKQLLNTLNGIDRPDLAFRANAAFIGSNLVLNLVLVYSIGWVGAAIATATSAGVGLLFGFYYTRQHVSFTIPTGEIARQWVAALLMGGVVYAARYLGEANWAWIADYNAVFVVGLVGLGAVVYFAILFGISTEFRTTVANNLPFEIPYLRDHGDR</sequence>
<accession>A0A8T4GBC7</accession>
<feature type="transmembrane region" description="Helical" evidence="6">
    <location>
        <begin position="282"/>
        <end position="300"/>
    </location>
</feature>
<feature type="transmembrane region" description="Helical" evidence="6">
    <location>
        <begin position="142"/>
        <end position="162"/>
    </location>
</feature>
<protein>
    <submittedName>
        <fullName evidence="7">O-antigen/teichoic acid export membrane protein</fullName>
    </submittedName>
</protein>
<evidence type="ECO:0000256" key="3">
    <source>
        <dbReference type="ARBA" id="ARBA00022692"/>
    </source>
</evidence>
<feature type="transmembrane region" description="Helical" evidence="6">
    <location>
        <begin position="365"/>
        <end position="391"/>
    </location>
</feature>
<feature type="transmembrane region" description="Helical" evidence="6">
    <location>
        <begin position="36"/>
        <end position="53"/>
    </location>
</feature>
<dbReference type="AlphaFoldDB" id="A0A8T4GBC7"/>
<proteinExistence type="predicted"/>
<name>A0A8T4GBC7_9EURY</name>
<keyword evidence="8" id="KW-1185">Reference proteome</keyword>
<reference evidence="7" key="1">
    <citation type="submission" date="2021-03" db="EMBL/GenBank/DDBJ databases">
        <title>Genomic Encyclopedia of Type Strains, Phase IV (KMG-IV): sequencing the most valuable type-strain genomes for metagenomic binning, comparative biology and taxonomic classification.</title>
        <authorList>
            <person name="Goeker M."/>
        </authorList>
    </citation>
    <scope>NUCLEOTIDE SEQUENCE</scope>
    <source>
        <strain evidence="7">DSM 23564</strain>
    </source>
</reference>
<keyword evidence="5 6" id="KW-0472">Membrane</keyword>
<evidence type="ECO:0000256" key="4">
    <source>
        <dbReference type="ARBA" id="ARBA00022989"/>
    </source>
</evidence>
<evidence type="ECO:0000256" key="2">
    <source>
        <dbReference type="ARBA" id="ARBA00022475"/>
    </source>
</evidence>
<dbReference type="CDD" id="cd13128">
    <property type="entry name" value="MATE_Wzx_like"/>
    <property type="match status" value="1"/>
</dbReference>
<feature type="transmembrane region" description="Helical" evidence="6">
    <location>
        <begin position="7"/>
        <end position="30"/>
    </location>
</feature>
<evidence type="ECO:0000256" key="5">
    <source>
        <dbReference type="ARBA" id="ARBA00023136"/>
    </source>
</evidence>
<keyword evidence="3 6" id="KW-0812">Transmembrane</keyword>
<feature type="transmembrane region" description="Helical" evidence="6">
    <location>
        <begin position="168"/>
        <end position="186"/>
    </location>
</feature>
<dbReference type="EMBL" id="JAGGKQ010000003">
    <property type="protein sequence ID" value="MBP1921714.1"/>
    <property type="molecule type" value="Genomic_DNA"/>
</dbReference>
<evidence type="ECO:0000313" key="7">
    <source>
        <dbReference type="EMBL" id="MBP1921714.1"/>
    </source>
</evidence>
<dbReference type="PANTHER" id="PTHR30250:SF28">
    <property type="entry name" value="POLYSACCHARIDE BIOSYNTHESIS PROTEIN"/>
    <property type="match status" value="1"/>
</dbReference>
<dbReference type="InterPro" id="IPR050833">
    <property type="entry name" value="Poly_Biosynth_Transport"/>
</dbReference>
<feature type="transmembrane region" description="Helical" evidence="6">
    <location>
        <begin position="109"/>
        <end position="130"/>
    </location>
</feature>
<dbReference type="OrthoDB" id="112053at2157"/>
<dbReference type="Pfam" id="PF13440">
    <property type="entry name" value="Polysacc_synt_3"/>
    <property type="match status" value="1"/>
</dbReference>
<evidence type="ECO:0000256" key="6">
    <source>
        <dbReference type="SAM" id="Phobius"/>
    </source>
</evidence>
<feature type="transmembrane region" description="Helical" evidence="6">
    <location>
        <begin position="440"/>
        <end position="461"/>
    </location>
</feature>
<dbReference type="GO" id="GO:0005886">
    <property type="term" value="C:plasma membrane"/>
    <property type="evidence" value="ECO:0007669"/>
    <property type="project" value="UniProtKB-SubCell"/>
</dbReference>
<comment type="subcellular location">
    <subcellularLocation>
        <location evidence="1">Cell membrane</location>
        <topology evidence="1">Multi-pass membrane protein</topology>
    </subcellularLocation>
</comment>
<dbReference type="PANTHER" id="PTHR30250">
    <property type="entry name" value="PST FAMILY PREDICTED COLANIC ACID TRANSPORTER"/>
    <property type="match status" value="1"/>
</dbReference>
<keyword evidence="2" id="KW-1003">Cell membrane</keyword>
<dbReference type="Proteomes" id="UP000823588">
    <property type="component" value="Unassembled WGS sequence"/>
</dbReference>
<feature type="transmembrane region" description="Helical" evidence="6">
    <location>
        <begin position="223"/>
        <end position="244"/>
    </location>
</feature>
<feature type="transmembrane region" description="Helical" evidence="6">
    <location>
        <begin position="312"/>
        <end position="332"/>
    </location>
</feature>